<comment type="caution">
    <text evidence="5">The sequence shown here is derived from an EMBL/GenBank/DDBJ whole genome shotgun (WGS) entry which is preliminary data.</text>
</comment>
<dbReference type="GO" id="GO:0032259">
    <property type="term" value="P:methylation"/>
    <property type="evidence" value="ECO:0007669"/>
    <property type="project" value="UniProtKB-KW"/>
</dbReference>
<dbReference type="Proteomes" id="UP000282125">
    <property type="component" value="Unassembled WGS sequence"/>
</dbReference>
<dbReference type="GO" id="GO:0008757">
    <property type="term" value="F:S-adenosylmethionine-dependent methyltransferase activity"/>
    <property type="evidence" value="ECO:0007669"/>
    <property type="project" value="InterPro"/>
</dbReference>
<dbReference type="InterPro" id="IPR013216">
    <property type="entry name" value="Methyltransf_11"/>
</dbReference>
<dbReference type="PANTHER" id="PTHR13090:SF1">
    <property type="entry name" value="ARGININE-HYDROXYLASE NDUFAF5, MITOCHONDRIAL"/>
    <property type="match status" value="1"/>
</dbReference>
<keyword evidence="2 5" id="KW-0808">Transferase</keyword>
<dbReference type="PANTHER" id="PTHR13090">
    <property type="entry name" value="ARGININE-HYDROXYLASE NDUFAF5, MITOCHONDRIAL"/>
    <property type="match status" value="1"/>
</dbReference>
<dbReference type="InterPro" id="IPR050602">
    <property type="entry name" value="Malonyl-ACP_OMT"/>
</dbReference>
<evidence type="ECO:0000256" key="3">
    <source>
        <dbReference type="SAM" id="MobiDB-lite"/>
    </source>
</evidence>
<accession>A0A3P3DIR2</accession>
<keyword evidence="1 5" id="KW-0489">Methyltransferase</keyword>
<dbReference type="SUPFAM" id="SSF53335">
    <property type="entry name" value="S-adenosyl-L-methionine-dependent methyltransferases"/>
    <property type="match status" value="1"/>
</dbReference>
<dbReference type="EMBL" id="RRAZ01000023">
    <property type="protein sequence ID" value="RRH72508.1"/>
    <property type="molecule type" value="Genomic_DNA"/>
</dbReference>
<evidence type="ECO:0000259" key="4">
    <source>
        <dbReference type="Pfam" id="PF08241"/>
    </source>
</evidence>
<dbReference type="OrthoDB" id="9793723at2"/>
<evidence type="ECO:0000313" key="6">
    <source>
        <dbReference type="Proteomes" id="UP000282125"/>
    </source>
</evidence>
<dbReference type="AlphaFoldDB" id="A0A3P3DIR2"/>
<feature type="domain" description="Methyltransferase type 11" evidence="4">
    <location>
        <begin position="46"/>
        <end position="115"/>
    </location>
</feature>
<dbReference type="Gene3D" id="3.40.50.150">
    <property type="entry name" value="Vaccinia Virus protein VP39"/>
    <property type="match status" value="1"/>
</dbReference>
<dbReference type="InterPro" id="IPR029063">
    <property type="entry name" value="SAM-dependent_MTases_sf"/>
</dbReference>
<organism evidence="5 6">
    <name type="scientific">Falsigemmobacter faecalis</name>
    <dbReference type="NCBI Taxonomy" id="2488730"/>
    <lineage>
        <taxon>Bacteria</taxon>
        <taxon>Pseudomonadati</taxon>
        <taxon>Pseudomonadota</taxon>
        <taxon>Alphaproteobacteria</taxon>
        <taxon>Rhodobacterales</taxon>
        <taxon>Paracoccaceae</taxon>
        <taxon>Falsigemmobacter</taxon>
    </lineage>
</organism>
<dbReference type="Pfam" id="PF08241">
    <property type="entry name" value="Methyltransf_11"/>
    <property type="match status" value="1"/>
</dbReference>
<feature type="compositionally biased region" description="Low complexity" evidence="3">
    <location>
        <begin position="253"/>
        <end position="265"/>
    </location>
</feature>
<proteinExistence type="predicted"/>
<feature type="region of interest" description="Disordered" evidence="3">
    <location>
        <begin position="243"/>
        <end position="279"/>
    </location>
</feature>
<evidence type="ECO:0000256" key="2">
    <source>
        <dbReference type="ARBA" id="ARBA00022679"/>
    </source>
</evidence>
<name>A0A3P3DIR2_9RHOB</name>
<reference evidence="5 6" key="1">
    <citation type="submission" date="2018-11" db="EMBL/GenBank/DDBJ databases">
        <title>Gemmobacter sp. nov., YIM 102744-1 draft genome.</title>
        <authorList>
            <person name="Li G."/>
            <person name="Jiang Y."/>
        </authorList>
    </citation>
    <scope>NUCLEOTIDE SEQUENCE [LARGE SCALE GENOMIC DNA]</scope>
    <source>
        <strain evidence="5 6">YIM 102744-1</strain>
    </source>
</reference>
<evidence type="ECO:0000313" key="5">
    <source>
        <dbReference type="EMBL" id="RRH72508.1"/>
    </source>
</evidence>
<keyword evidence="6" id="KW-1185">Reference proteome</keyword>
<sequence>MSAPILTDTAALARNRARATRDPALFLHELVADEVQDRLSEVKRTFTDVTIVSPWPEVWAGRIAGARVIADSEILDLAPESQDLVIHALALHWSNDPVGQLIQCARALRPDGLMMAVLFGGQTLSELRAVLAQAEAGVRGGLAPRVLPMAEIRDLGGLLQRSGLALPVADSQSQRVAYRDLFHLMGDLRAMGEANALNDRLRRFTGREIFLRAASLYGEHFPEGDRIAATFEMVYLTGWKPHESQQKPLRPGSAAHSLAEALNAAPPRLPGAIGRSDDD</sequence>
<gene>
    <name evidence="5" type="ORF">EG244_14720</name>
</gene>
<protein>
    <submittedName>
        <fullName evidence="5">Methyltransferase domain-containing protein</fullName>
    </submittedName>
</protein>
<dbReference type="RefSeq" id="WP_124965786.1">
    <property type="nucleotide sequence ID" value="NZ_RRAZ01000023.1"/>
</dbReference>
<evidence type="ECO:0000256" key="1">
    <source>
        <dbReference type="ARBA" id="ARBA00022603"/>
    </source>
</evidence>